<protein>
    <submittedName>
        <fullName evidence="1">2-phospho-L-lactate guanylyltransferase</fullName>
    </submittedName>
</protein>
<sequence>MTGKLDTSKTLIVEVVQEEDGGFIAKGLTEEIFTQGDTWEELRKNIIEAVKAYYFDQSPLPAFKLHLIRDELIIIG</sequence>
<accession>A0A9Q5WB38</accession>
<organism evidence="1 2">
    <name type="scientific">Cylindrospermopsis raciborskii CENA302</name>
    <dbReference type="NCBI Taxonomy" id="1170768"/>
    <lineage>
        <taxon>Bacteria</taxon>
        <taxon>Bacillati</taxon>
        <taxon>Cyanobacteriota</taxon>
        <taxon>Cyanophyceae</taxon>
        <taxon>Nostocales</taxon>
        <taxon>Aphanizomenonaceae</taxon>
        <taxon>Cylindrospermopsis</taxon>
    </lineage>
</organism>
<evidence type="ECO:0000313" key="1">
    <source>
        <dbReference type="EMBL" id="OPH11157.1"/>
    </source>
</evidence>
<evidence type="ECO:0000313" key="2">
    <source>
        <dbReference type="Proteomes" id="UP000190056"/>
    </source>
</evidence>
<dbReference type="SUPFAM" id="SSF143100">
    <property type="entry name" value="TTHA1013/TTHA0281-like"/>
    <property type="match status" value="1"/>
</dbReference>
<name>A0A9Q5WB38_9CYAN</name>
<gene>
    <name evidence="1" type="ORF">CENA302_01725</name>
</gene>
<reference evidence="1 2" key="1">
    <citation type="submission" date="2017-01" db="EMBL/GenBank/DDBJ databases">
        <authorList>
            <person name="Abreu V.A."/>
            <person name="Popin R.V."/>
            <person name="Rigonato J."/>
            <person name="Andreote A.P."/>
            <person name="Schaker P.C."/>
            <person name="Hoff-Risseti C."/>
            <person name="Alvarenga D.O."/>
            <person name="Varani A.M."/>
            <person name="Fiore M.F."/>
        </authorList>
    </citation>
    <scope>NUCLEOTIDE SEQUENCE [LARGE SCALE GENOMIC DNA]</scope>
    <source>
        <strain evidence="1 2">CENA302</strain>
    </source>
</reference>
<dbReference type="AlphaFoldDB" id="A0A9Q5WB38"/>
<proteinExistence type="predicted"/>
<keyword evidence="1" id="KW-0548">Nucleotidyltransferase</keyword>
<dbReference type="EMBL" id="MTPU01000012">
    <property type="protein sequence ID" value="OPH11157.1"/>
    <property type="molecule type" value="Genomic_DNA"/>
</dbReference>
<dbReference type="GO" id="GO:0016779">
    <property type="term" value="F:nucleotidyltransferase activity"/>
    <property type="evidence" value="ECO:0007669"/>
    <property type="project" value="UniProtKB-KW"/>
</dbReference>
<keyword evidence="1" id="KW-0808">Transferase</keyword>
<dbReference type="Proteomes" id="UP000190056">
    <property type="component" value="Unassembled WGS sequence"/>
</dbReference>
<dbReference type="Gene3D" id="3.30.160.250">
    <property type="match status" value="1"/>
</dbReference>
<comment type="caution">
    <text evidence="1">The sequence shown here is derived from an EMBL/GenBank/DDBJ whole genome shotgun (WGS) entry which is preliminary data.</text>
</comment>
<dbReference type="InterPro" id="IPR035069">
    <property type="entry name" value="TTHA1013/TTHA0281-like"/>
</dbReference>